<evidence type="ECO:0000313" key="1">
    <source>
        <dbReference type="EMBL" id="PVD23457.1"/>
    </source>
</evidence>
<dbReference type="EMBL" id="PZQS01000010">
    <property type="protein sequence ID" value="PVD23457.1"/>
    <property type="molecule type" value="Genomic_DNA"/>
</dbReference>
<accession>A0A2T7NQK5</accession>
<evidence type="ECO:0000313" key="2">
    <source>
        <dbReference type="Proteomes" id="UP000245119"/>
    </source>
</evidence>
<sequence length="168" mass="18607">MKTAIEHEPARHRALFFLRTCDPDVSGRCFGPFVSCGEVWEVGCWRGRGGYATRVQLATRDQSERSKGHRRRVRGDVAKFGGAESPRTDIHPLSNPNFLTWSWFPLSARMRVAGRAGGRGSDLTAHALCHMRQPARAALSQSASAMGRWGTRLHARGGDMSFDGLPSW</sequence>
<dbReference type="Proteomes" id="UP000245119">
    <property type="component" value="Linkage Group LG10"/>
</dbReference>
<name>A0A2T7NQK5_POMCA</name>
<organism evidence="1 2">
    <name type="scientific">Pomacea canaliculata</name>
    <name type="common">Golden apple snail</name>
    <dbReference type="NCBI Taxonomy" id="400727"/>
    <lineage>
        <taxon>Eukaryota</taxon>
        <taxon>Metazoa</taxon>
        <taxon>Spiralia</taxon>
        <taxon>Lophotrochozoa</taxon>
        <taxon>Mollusca</taxon>
        <taxon>Gastropoda</taxon>
        <taxon>Caenogastropoda</taxon>
        <taxon>Architaenioglossa</taxon>
        <taxon>Ampullarioidea</taxon>
        <taxon>Ampullariidae</taxon>
        <taxon>Pomacea</taxon>
    </lineage>
</organism>
<reference evidence="1 2" key="1">
    <citation type="submission" date="2018-04" db="EMBL/GenBank/DDBJ databases">
        <title>The genome of golden apple snail Pomacea canaliculata provides insight into stress tolerance and invasive adaptation.</title>
        <authorList>
            <person name="Liu C."/>
            <person name="Liu B."/>
            <person name="Ren Y."/>
            <person name="Zhang Y."/>
            <person name="Wang H."/>
            <person name="Li S."/>
            <person name="Jiang F."/>
            <person name="Yin L."/>
            <person name="Zhang G."/>
            <person name="Qian W."/>
            <person name="Fan W."/>
        </authorList>
    </citation>
    <scope>NUCLEOTIDE SEQUENCE [LARGE SCALE GENOMIC DNA]</scope>
    <source>
        <strain evidence="1">SZHN2017</strain>
        <tissue evidence="1">Muscle</tissue>
    </source>
</reference>
<protein>
    <submittedName>
        <fullName evidence="1">Uncharacterized protein</fullName>
    </submittedName>
</protein>
<comment type="caution">
    <text evidence="1">The sequence shown here is derived from an EMBL/GenBank/DDBJ whole genome shotgun (WGS) entry which is preliminary data.</text>
</comment>
<keyword evidence="2" id="KW-1185">Reference proteome</keyword>
<dbReference type="GO" id="GO:0005185">
    <property type="term" value="F:neurohypophyseal hormone activity"/>
    <property type="evidence" value="ECO:0007669"/>
    <property type="project" value="InterPro"/>
</dbReference>
<dbReference type="AlphaFoldDB" id="A0A2T7NQK5"/>
<gene>
    <name evidence="1" type="ORF">C0Q70_16729</name>
</gene>
<dbReference type="InterPro" id="IPR036387">
    <property type="entry name" value="Neurhyp_horm_dom_sf"/>
</dbReference>
<dbReference type="SUPFAM" id="SSF49606">
    <property type="entry name" value="Neurophysin II"/>
    <property type="match status" value="1"/>
</dbReference>
<dbReference type="GO" id="GO:0005576">
    <property type="term" value="C:extracellular region"/>
    <property type="evidence" value="ECO:0007669"/>
    <property type="project" value="InterPro"/>
</dbReference>
<proteinExistence type="predicted"/>